<keyword evidence="2" id="KW-0233">DNA recombination</keyword>
<evidence type="ECO:0000256" key="2">
    <source>
        <dbReference type="ARBA" id="ARBA00023172"/>
    </source>
</evidence>
<evidence type="ECO:0000259" key="3">
    <source>
        <dbReference type="Pfam" id="PF14659"/>
    </source>
</evidence>
<dbReference type="InterPro" id="IPR013762">
    <property type="entry name" value="Integrase-like_cat_sf"/>
</dbReference>
<dbReference type="RefSeq" id="WP_366924572.1">
    <property type="nucleotide sequence ID" value="NZ_CP121694.1"/>
</dbReference>
<accession>A0AAU0UNI9</accession>
<sequence>MDTGTFIDEPNITFGQYLKYWLEECCKPNQTPNTYESYERNFTKQRSHASLLVKKGVQSKLISERLGHSTISITMDIYAHVLQEADKETADQFDAILTQQK</sequence>
<evidence type="ECO:0000256" key="1">
    <source>
        <dbReference type="ARBA" id="ARBA00008857"/>
    </source>
</evidence>
<gene>
    <name evidence="4" type="ORF">MFMK1_001559</name>
</gene>
<dbReference type="Gene3D" id="1.10.443.10">
    <property type="entry name" value="Intergrase catalytic core"/>
    <property type="match status" value="1"/>
</dbReference>
<dbReference type="KEGG" id="dbc:MFMK1_001559"/>
<evidence type="ECO:0000313" key="5">
    <source>
        <dbReference type="Proteomes" id="UP001329915"/>
    </source>
</evidence>
<dbReference type="AlphaFoldDB" id="A0AAU0UNI9"/>
<name>A0AAU0UNI9_9FIRM</name>
<proteinExistence type="inferred from homology"/>
<comment type="similarity">
    <text evidence="1">Belongs to the 'phage' integrase family.</text>
</comment>
<dbReference type="GO" id="GO:0006310">
    <property type="term" value="P:DNA recombination"/>
    <property type="evidence" value="ECO:0007669"/>
    <property type="project" value="UniProtKB-KW"/>
</dbReference>
<keyword evidence="5" id="KW-1185">Reference proteome</keyword>
<dbReference type="GO" id="GO:0015074">
    <property type="term" value="P:DNA integration"/>
    <property type="evidence" value="ECO:0007669"/>
    <property type="project" value="InterPro"/>
</dbReference>
<dbReference type="SUPFAM" id="SSF56349">
    <property type="entry name" value="DNA breaking-rejoining enzymes"/>
    <property type="match status" value="1"/>
</dbReference>
<reference evidence="4 5" key="1">
    <citation type="submission" date="2023-04" db="EMBL/GenBank/DDBJ databases">
        <authorList>
            <person name="Hsu D."/>
        </authorList>
    </citation>
    <scope>NUCLEOTIDE SEQUENCE [LARGE SCALE GENOMIC DNA]</scope>
    <source>
        <strain evidence="4 5">MK1</strain>
    </source>
</reference>
<evidence type="ECO:0000313" key="4">
    <source>
        <dbReference type="EMBL" id="WRO21742.1"/>
    </source>
</evidence>
<dbReference type="GO" id="GO:0003677">
    <property type="term" value="F:DNA binding"/>
    <property type="evidence" value="ECO:0007669"/>
    <property type="project" value="InterPro"/>
</dbReference>
<dbReference type="Proteomes" id="UP001329915">
    <property type="component" value="Chromosome"/>
</dbReference>
<dbReference type="InterPro" id="IPR011010">
    <property type="entry name" value="DNA_brk_join_enz"/>
</dbReference>
<feature type="domain" description="Integrase SAM-like N-terminal" evidence="3">
    <location>
        <begin position="13"/>
        <end position="44"/>
    </location>
</feature>
<organism evidence="4 5">
    <name type="scientific">Metallumcola ferriviriculae</name>
    <dbReference type="NCBI Taxonomy" id="3039180"/>
    <lineage>
        <taxon>Bacteria</taxon>
        <taxon>Bacillati</taxon>
        <taxon>Bacillota</taxon>
        <taxon>Clostridia</taxon>
        <taxon>Neomoorellales</taxon>
        <taxon>Desulfitibacteraceae</taxon>
        <taxon>Metallumcola</taxon>
    </lineage>
</organism>
<dbReference type="InterPro" id="IPR004107">
    <property type="entry name" value="Integrase_SAM-like_N"/>
</dbReference>
<dbReference type="EMBL" id="CP121694">
    <property type="protein sequence ID" value="WRO21742.1"/>
    <property type="molecule type" value="Genomic_DNA"/>
</dbReference>
<dbReference type="Pfam" id="PF14659">
    <property type="entry name" value="Phage_int_SAM_3"/>
    <property type="match status" value="1"/>
</dbReference>
<protein>
    <recommendedName>
        <fullName evidence="3">Integrase SAM-like N-terminal domain-containing protein</fullName>
    </recommendedName>
</protein>